<dbReference type="GO" id="GO:0050290">
    <property type="term" value="F:sphingomyelin phosphodiesterase D activity"/>
    <property type="evidence" value="ECO:0007669"/>
    <property type="project" value="InterPro"/>
</dbReference>
<name>A0A1Y1LXI8_PHOPY</name>
<evidence type="ECO:0000256" key="4">
    <source>
        <dbReference type="ARBA" id="ARBA00023136"/>
    </source>
</evidence>
<keyword evidence="8" id="KW-1185">Reference proteome</keyword>
<feature type="transmembrane region" description="Helical" evidence="5">
    <location>
        <begin position="741"/>
        <end position="760"/>
    </location>
</feature>
<keyword evidence="4 5" id="KW-0472">Membrane</keyword>
<dbReference type="GO" id="GO:0046475">
    <property type="term" value="P:glycerophospholipid catabolic process"/>
    <property type="evidence" value="ECO:0007669"/>
    <property type="project" value="TreeGrafter"/>
</dbReference>
<dbReference type="GO" id="GO:0046513">
    <property type="term" value="P:ceramide biosynthetic process"/>
    <property type="evidence" value="ECO:0007669"/>
    <property type="project" value="TreeGrafter"/>
</dbReference>
<evidence type="ECO:0000256" key="5">
    <source>
        <dbReference type="SAM" id="Phobius"/>
    </source>
</evidence>
<reference evidence="7 8" key="2">
    <citation type="journal article" date="2018" name="Elife">
        <title>Firefly genomes illuminate parallel origins of bioluminescence in beetles.</title>
        <authorList>
            <person name="Fallon T.R."/>
            <person name="Lower S.E."/>
            <person name="Chang C.H."/>
            <person name="Bessho-Uehara M."/>
            <person name="Martin G.J."/>
            <person name="Bewick A.J."/>
            <person name="Behringer M."/>
            <person name="Debat H.J."/>
            <person name="Wong I."/>
            <person name="Day J.C."/>
            <person name="Suvorov A."/>
            <person name="Silva C.J."/>
            <person name="Stanger-Hall K.F."/>
            <person name="Hall D.W."/>
            <person name="Schmitz R.J."/>
            <person name="Nelson D.R."/>
            <person name="Lewis S.M."/>
            <person name="Shigenobu S."/>
            <person name="Bybee S.M."/>
            <person name="Larracuente A.M."/>
            <person name="Oba Y."/>
            <person name="Weng J.K."/>
        </authorList>
    </citation>
    <scope>NUCLEOTIDE SEQUENCE [LARGE SCALE GENOMIC DNA]</scope>
    <source>
        <strain evidence="7">1611_PpyrPB1</strain>
        <tissue evidence="7">Whole body</tissue>
    </source>
</reference>
<evidence type="ECO:0000313" key="6">
    <source>
        <dbReference type="EMBL" id="JAV78219.1"/>
    </source>
</evidence>
<keyword evidence="2 5" id="KW-0812">Transmembrane</keyword>
<evidence type="ECO:0000256" key="1">
    <source>
        <dbReference type="ARBA" id="ARBA00004167"/>
    </source>
</evidence>
<dbReference type="FunCoup" id="A0A1Y1LXI8">
    <property type="interactions" value="1807"/>
</dbReference>
<evidence type="ECO:0008006" key="9">
    <source>
        <dbReference type="Google" id="ProtNLM"/>
    </source>
</evidence>
<dbReference type="PANTHER" id="PTHR12988">
    <property type="entry name" value="SPHINGOMYELIN PHOSPHODIESTERASE 4"/>
    <property type="match status" value="1"/>
</dbReference>
<proteinExistence type="predicted"/>
<dbReference type="AlphaFoldDB" id="A0A1Y1LXI8"/>
<dbReference type="GO" id="GO:0006685">
    <property type="term" value="P:sphingomyelin catabolic process"/>
    <property type="evidence" value="ECO:0007669"/>
    <property type="project" value="TreeGrafter"/>
</dbReference>
<evidence type="ECO:0000313" key="8">
    <source>
        <dbReference type="Proteomes" id="UP000327044"/>
    </source>
</evidence>
<dbReference type="PANTHER" id="PTHR12988:SF6">
    <property type="entry name" value="SPHINGOMYELIN PHOSPHODIESTERASE 4"/>
    <property type="match status" value="1"/>
</dbReference>
<dbReference type="EMBL" id="GEZM01044445">
    <property type="protein sequence ID" value="JAV78219.1"/>
    <property type="molecule type" value="Transcribed_RNA"/>
</dbReference>
<reference evidence="7" key="3">
    <citation type="submission" date="2019-08" db="EMBL/GenBank/DDBJ databases">
        <authorList>
            <consortium name="Photinus pyralis genome working group"/>
            <person name="Fallon T.R."/>
            <person name="Sander Lower S.E."/>
            <person name="Weng J.-K."/>
        </authorList>
    </citation>
    <scope>NUCLEOTIDE SEQUENCE</scope>
    <source>
        <strain evidence="7">1611_PpyrPB1</strain>
        <tissue evidence="7">Whole body</tissue>
    </source>
</reference>
<keyword evidence="3 5" id="KW-1133">Transmembrane helix</keyword>
<comment type="subcellular location">
    <subcellularLocation>
        <location evidence="1">Membrane</location>
        <topology evidence="1">Single-pass membrane protein</topology>
    </subcellularLocation>
</comment>
<dbReference type="InterPro" id="IPR024129">
    <property type="entry name" value="Sphingomy_SMPD4"/>
</dbReference>
<organism evidence="6">
    <name type="scientific">Photinus pyralis</name>
    <name type="common">Common eastern firefly</name>
    <name type="synonym">Lampyris pyralis</name>
    <dbReference type="NCBI Taxonomy" id="7054"/>
    <lineage>
        <taxon>Eukaryota</taxon>
        <taxon>Metazoa</taxon>
        <taxon>Ecdysozoa</taxon>
        <taxon>Arthropoda</taxon>
        <taxon>Hexapoda</taxon>
        <taxon>Insecta</taxon>
        <taxon>Pterygota</taxon>
        <taxon>Neoptera</taxon>
        <taxon>Endopterygota</taxon>
        <taxon>Coleoptera</taxon>
        <taxon>Polyphaga</taxon>
        <taxon>Elateriformia</taxon>
        <taxon>Elateroidea</taxon>
        <taxon>Lampyridae</taxon>
        <taxon>Lampyrinae</taxon>
        <taxon>Photinus</taxon>
    </lineage>
</organism>
<dbReference type="GO" id="GO:0016020">
    <property type="term" value="C:membrane"/>
    <property type="evidence" value="ECO:0007669"/>
    <property type="project" value="UniProtKB-SubCell"/>
</dbReference>
<evidence type="ECO:0000256" key="2">
    <source>
        <dbReference type="ARBA" id="ARBA00022692"/>
    </source>
</evidence>
<accession>A0A1Y1LXI8</accession>
<dbReference type="Proteomes" id="UP000327044">
    <property type="component" value="Unassembled WGS sequence"/>
</dbReference>
<feature type="transmembrane region" description="Helical" evidence="5">
    <location>
        <begin position="767"/>
        <end position="786"/>
    </location>
</feature>
<gene>
    <name evidence="7" type="ORF">PPYR_11532</name>
</gene>
<dbReference type="EMBL" id="VVIM01000008">
    <property type="protein sequence ID" value="KAB0794693.1"/>
    <property type="molecule type" value="Genomic_DNA"/>
</dbReference>
<dbReference type="OrthoDB" id="10251508at2759"/>
<evidence type="ECO:0000313" key="7">
    <source>
        <dbReference type="EMBL" id="KAB0794693.1"/>
    </source>
</evidence>
<reference evidence="6" key="1">
    <citation type="journal article" date="2016" name="Sci. Rep.">
        <title>Molecular characterization of firefly nuptial gifts: a multi-omics approach sheds light on postcopulatory sexual selection.</title>
        <authorList>
            <person name="Al-Wathiqui N."/>
            <person name="Fallon T.R."/>
            <person name="South A."/>
            <person name="Weng J.K."/>
            <person name="Lewis S.M."/>
        </authorList>
    </citation>
    <scope>NUCLEOTIDE SEQUENCE</scope>
</reference>
<dbReference type="InParanoid" id="A0A1Y1LXI8"/>
<protein>
    <recommendedName>
        <fullName evidence="9">Sphingomyelin phosphodiesterase 4</fullName>
    </recommendedName>
</protein>
<sequence length="817" mass="95458">MFYPQQESFMANFGEALLKNIDERCGELAVFIDRANLKDLHSIYPMLIDSIFGPLSKECWNLRGITESNSLRTYNAVRQFLSPLGPIFKLIYTLLKDPLVKFNFNLNYLPMKVRENTNPSTTHPFYMDMINVDLQTNQTVSLMLNPFDYYFFHFAYHLINPIHFGQSSDTVHWETVYFTLYCDYLRHYLPNDPSTKILPNLNFYHGKNPYYTLPSLNKPAKVSKLLRADLFNVNTVESVQHHPRNEVWRSETVMTVFIDMWFGSDRLLNSSYNFDSNFSTAFKDMFQRNEMPSTEYIRIVRVLVKHLHAFANSARADDTHLGDLKRIVIPCLQGKIYVLLRHLIYSWPLDGSFRLVLELWFSFIQPWRYLPDYLKLNQVDANIDNEDLNTSTSGVTRDHMTFLAENLLAYTVLLQQLLPRFNKVDLASPKIALILYRTCKVFGQPHLISYLRDIEEAIQQVTVTSPIHPYHSPTSHGLPPLSPTSKWSTNNSQYSDTQIHWKDTVNSSQTPYGGFGGKWGNIVRQRILEYEGSHFCYKPMFIPPVASEVLELISHIQNAQRVALNNVQMHVREKEQRGFFLSLISKLNINEYLHNDYNEEDRKKVPIYLDYSLKLLVEMFQITEYVTPQTSFDTVPLKSGEGPLSNPRQLMARIKKIKYEGDPDLRPIQSHEVKALVRMLYRLSVKVNSKYGSEMRDWYNTNTWLGFFLRQILCPPLRIYTFDKSSPGAPKRVSEDLPPRISLRFLANFWVIFYSILIILLTKFFGFSLLALFFIIFVLWCTYSLIKSVYEPYPNDRNIDASMSSSMSREFYNNDSF</sequence>
<dbReference type="Pfam" id="PF14724">
    <property type="entry name" value="mit_SMPDase"/>
    <property type="match status" value="2"/>
</dbReference>
<evidence type="ECO:0000256" key="3">
    <source>
        <dbReference type="ARBA" id="ARBA00022989"/>
    </source>
</evidence>